<reference evidence="2" key="2">
    <citation type="journal article" date="2023" name="IMA Fungus">
        <title>Comparative genomic study of the Penicillium genus elucidates a diverse pangenome and 15 lateral gene transfer events.</title>
        <authorList>
            <person name="Petersen C."/>
            <person name="Sorensen T."/>
            <person name="Nielsen M.R."/>
            <person name="Sondergaard T.E."/>
            <person name="Sorensen J.L."/>
            <person name="Fitzpatrick D.A."/>
            <person name="Frisvad J.C."/>
            <person name="Nielsen K.L."/>
        </authorList>
    </citation>
    <scope>NUCLEOTIDE SEQUENCE</scope>
    <source>
        <strain evidence="2">IBT 16125</strain>
    </source>
</reference>
<evidence type="ECO:0000313" key="2">
    <source>
        <dbReference type="EMBL" id="KAJ5444400.1"/>
    </source>
</evidence>
<evidence type="ECO:0008006" key="4">
    <source>
        <dbReference type="Google" id="ProtNLM"/>
    </source>
</evidence>
<evidence type="ECO:0000256" key="1">
    <source>
        <dbReference type="SAM" id="MobiDB-lite"/>
    </source>
</evidence>
<dbReference type="GeneID" id="81601897"/>
<accession>A0AAD6G1X1</accession>
<dbReference type="Proteomes" id="UP001213681">
    <property type="component" value="Unassembled WGS sequence"/>
</dbReference>
<dbReference type="AlphaFoldDB" id="A0AAD6G1X1"/>
<name>A0AAD6G1X1_9EURO</name>
<proteinExistence type="predicted"/>
<feature type="compositionally biased region" description="Polar residues" evidence="1">
    <location>
        <begin position="199"/>
        <end position="220"/>
    </location>
</feature>
<keyword evidence="3" id="KW-1185">Reference proteome</keyword>
<comment type="caution">
    <text evidence="2">The sequence shown here is derived from an EMBL/GenBank/DDBJ whole genome shotgun (WGS) entry which is preliminary data.</text>
</comment>
<organism evidence="2 3">
    <name type="scientific">Penicillium daleae</name>
    <dbReference type="NCBI Taxonomy" id="63821"/>
    <lineage>
        <taxon>Eukaryota</taxon>
        <taxon>Fungi</taxon>
        <taxon>Dikarya</taxon>
        <taxon>Ascomycota</taxon>
        <taxon>Pezizomycotina</taxon>
        <taxon>Eurotiomycetes</taxon>
        <taxon>Eurotiomycetidae</taxon>
        <taxon>Eurotiales</taxon>
        <taxon>Aspergillaceae</taxon>
        <taxon>Penicillium</taxon>
    </lineage>
</organism>
<reference evidence="2" key="1">
    <citation type="submission" date="2022-12" db="EMBL/GenBank/DDBJ databases">
        <authorList>
            <person name="Petersen C."/>
        </authorList>
    </citation>
    <scope>NUCLEOTIDE SEQUENCE</scope>
    <source>
        <strain evidence="2">IBT 16125</strain>
    </source>
</reference>
<feature type="region of interest" description="Disordered" evidence="1">
    <location>
        <begin position="174"/>
        <end position="220"/>
    </location>
</feature>
<evidence type="ECO:0000313" key="3">
    <source>
        <dbReference type="Proteomes" id="UP001213681"/>
    </source>
</evidence>
<protein>
    <recommendedName>
        <fullName evidence="4">Fungal N-terminal domain-containing protein</fullName>
    </recommendedName>
</protein>
<dbReference type="EMBL" id="JAPVEA010000007">
    <property type="protein sequence ID" value="KAJ5444400.1"/>
    <property type="molecule type" value="Genomic_DNA"/>
</dbReference>
<sequence>MDPLSISASVAGLITISTQILSLVGAIKSKNNKGLESLSREVVAVRGILCQIQQIIQFQSAKPTKSSEWLETLNSTTNSLGDTYLTLQKDLQGLQSNSKLESLKMKVKWTLKESDIQDRLRSLESYKLSLDLLLSVQTSTTTTNIEEILVQVQKKLSLKPAESTTVKTPLSWRKKLAGLNSGPPDEQKKDDTGEISPPLGSSASSVTLGTDSSHVIPSPKTTGWDEPGFYGISRDEGQQAPDLNSPDLTSVCEIKIGKQNISLVCGWEEPSVANESIRHMQVHLLFKGPSVGDLYFMQLKDSLSIITLHRFFTPIGRSSLIIGRCDLKGTACDLGQESPEDHHLALGAYALKSSDKIEQVLVNFESPRDREEFMGHLYAARYLQRMELAFGMPQKLYHDSNAGKRAQHVQVGYADGKEKAFIYPYITVEYNLEDRAPRLKCTTKPTDHVGVFKEDLPSLDIQIVGSETIVCNAPDGNQIRTISMTFGSLSEVLQMYYRLQDIVREWTVMSTKNVGEFKVKKEWKVKNFEFWKESKAPGIPFGSVVVVAKTDRSLKRMMMDVYDETRTEKLACFYVMIYSIIFHKRHMRASSPDFFGSPIMQTGFWDLRNRGDTSPENFHAGQVRLKGPGEKHICDELEEFAEAMMKDSQDAQKRVMIEINRV</sequence>
<gene>
    <name evidence="2" type="ORF">N7458_008272</name>
</gene>
<dbReference type="RefSeq" id="XP_056764480.1">
    <property type="nucleotide sequence ID" value="XM_056911654.1"/>
</dbReference>